<dbReference type="AlphaFoldDB" id="A0A5P8NY72"/>
<dbReference type="EMBL" id="CP043617">
    <property type="protein sequence ID" value="QFR48378.1"/>
    <property type="molecule type" value="Genomic_DNA"/>
</dbReference>
<proteinExistence type="predicted"/>
<sequence>MYCSKSTCGSILSSRKHFFNKNVSYAQSARNGFTLIEVMIAVMIISVVIGAILQMRGNSSFIYEKIDQNAKINQYLSFFIANNDFGLERKSTTMKNLCDEFELDSELRREFSSIKLNIDYKKLDILDMSEFDEGADLVIETGKSIIHTKNLSASLIRVRIP</sequence>
<dbReference type="NCBIfam" id="TIGR02532">
    <property type="entry name" value="IV_pilin_GFxxxE"/>
    <property type="match status" value="1"/>
</dbReference>
<keyword evidence="1" id="KW-0472">Membrane</keyword>
<gene>
    <name evidence="2" type="ORF">FJR48_01010</name>
</gene>
<dbReference type="InterPro" id="IPR012902">
    <property type="entry name" value="N_methyl_site"/>
</dbReference>
<dbReference type="Proteomes" id="UP000326944">
    <property type="component" value="Chromosome"/>
</dbReference>
<evidence type="ECO:0000313" key="3">
    <source>
        <dbReference type="Proteomes" id="UP000326944"/>
    </source>
</evidence>
<organism evidence="2 3">
    <name type="scientific">Sulfurimonas lithotrophica</name>
    <dbReference type="NCBI Taxonomy" id="2590022"/>
    <lineage>
        <taxon>Bacteria</taxon>
        <taxon>Pseudomonadati</taxon>
        <taxon>Campylobacterota</taxon>
        <taxon>Epsilonproteobacteria</taxon>
        <taxon>Campylobacterales</taxon>
        <taxon>Sulfurimonadaceae</taxon>
        <taxon>Sulfurimonas</taxon>
    </lineage>
</organism>
<name>A0A5P8NY72_9BACT</name>
<evidence type="ECO:0000313" key="2">
    <source>
        <dbReference type="EMBL" id="QFR48378.1"/>
    </source>
</evidence>
<keyword evidence="1" id="KW-1133">Transmembrane helix</keyword>
<keyword evidence="1" id="KW-0812">Transmembrane</keyword>
<dbReference type="Pfam" id="PF07963">
    <property type="entry name" value="N_methyl"/>
    <property type="match status" value="1"/>
</dbReference>
<reference evidence="2 3" key="1">
    <citation type="submission" date="2019-09" db="EMBL/GenBank/DDBJ databases">
        <title>Sulfurimonas gotlandica sp. nov., a chemoautotrophic and psychrotolerant epsilonproteobacterium isolated from a pelagic redoxcline, and an emended description of the genus Sulfurimonas.</title>
        <authorList>
            <person name="Wang S."/>
            <person name="Jiang L."/>
            <person name="Shao S."/>
        </authorList>
    </citation>
    <scope>NUCLEOTIDE SEQUENCE [LARGE SCALE GENOMIC DNA]</scope>
    <source>
        <strain evidence="2 3">GYSZ_1</strain>
    </source>
</reference>
<protein>
    <submittedName>
        <fullName evidence="2">Prepilin-type N-terminal cleavage/methylation domain-containing protein</fullName>
    </submittedName>
</protein>
<accession>A0A5P8NY72</accession>
<dbReference type="KEGG" id="sulg:FJR48_01010"/>
<keyword evidence="3" id="KW-1185">Reference proteome</keyword>
<evidence type="ECO:0000256" key="1">
    <source>
        <dbReference type="SAM" id="Phobius"/>
    </source>
</evidence>
<feature type="transmembrane region" description="Helical" evidence="1">
    <location>
        <begin position="32"/>
        <end position="53"/>
    </location>
</feature>